<gene>
    <name evidence="11" type="ORF">K435DRAFT_806562</name>
</gene>
<evidence type="ECO:0000256" key="2">
    <source>
        <dbReference type="ARBA" id="ARBA00005179"/>
    </source>
</evidence>
<evidence type="ECO:0000256" key="10">
    <source>
        <dbReference type="RuleBase" id="RU000461"/>
    </source>
</evidence>
<dbReference type="OrthoDB" id="1055148at2759"/>
<evidence type="ECO:0000256" key="5">
    <source>
        <dbReference type="ARBA" id="ARBA00022723"/>
    </source>
</evidence>
<name>A0A4S8L7X6_DENBC</name>
<evidence type="ECO:0000256" key="9">
    <source>
        <dbReference type="PIRSR" id="PIRSR602401-1"/>
    </source>
</evidence>
<proteinExistence type="inferred from homology"/>
<dbReference type="GO" id="GO:0016705">
    <property type="term" value="F:oxidoreductase activity, acting on paired donors, with incorporation or reduction of molecular oxygen"/>
    <property type="evidence" value="ECO:0007669"/>
    <property type="project" value="InterPro"/>
</dbReference>
<dbReference type="PROSITE" id="PS00086">
    <property type="entry name" value="CYTOCHROME_P450"/>
    <property type="match status" value="1"/>
</dbReference>
<evidence type="ECO:0000256" key="8">
    <source>
        <dbReference type="ARBA" id="ARBA00023033"/>
    </source>
</evidence>
<evidence type="ECO:0000256" key="4">
    <source>
        <dbReference type="ARBA" id="ARBA00022617"/>
    </source>
</evidence>
<evidence type="ECO:0000313" key="12">
    <source>
        <dbReference type="Proteomes" id="UP000297245"/>
    </source>
</evidence>
<dbReference type="InterPro" id="IPR002401">
    <property type="entry name" value="Cyt_P450_E_grp-I"/>
</dbReference>
<reference evidence="11 12" key="1">
    <citation type="journal article" date="2019" name="Nat. Ecol. Evol.">
        <title>Megaphylogeny resolves global patterns of mushroom evolution.</title>
        <authorList>
            <person name="Varga T."/>
            <person name="Krizsan K."/>
            <person name="Foldi C."/>
            <person name="Dima B."/>
            <person name="Sanchez-Garcia M."/>
            <person name="Sanchez-Ramirez S."/>
            <person name="Szollosi G.J."/>
            <person name="Szarkandi J.G."/>
            <person name="Papp V."/>
            <person name="Albert L."/>
            <person name="Andreopoulos W."/>
            <person name="Angelini C."/>
            <person name="Antonin V."/>
            <person name="Barry K.W."/>
            <person name="Bougher N.L."/>
            <person name="Buchanan P."/>
            <person name="Buyck B."/>
            <person name="Bense V."/>
            <person name="Catcheside P."/>
            <person name="Chovatia M."/>
            <person name="Cooper J."/>
            <person name="Damon W."/>
            <person name="Desjardin D."/>
            <person name="Finy P."/>
            <person name="Geml J."/>
            <person name="Haridas S."/>
            <person name="Hughes K."/>
            <person name="Justo A."/>
            <person name="Karasinski D."/>
            <person name="Kautmanova I."/>
            <person name="Kiss B."/>
            <person name="Kocsube S."/>
            <person name="Kotiranta H."/>
            <person name="LaButti K.M."/>
            <person name="Lechner B.E."/>
            <person name="Liimatainen K."/>
            <person name="Lipzen A."/>
            <person name="Lukacs Z."/>
            <person name="Mihaltcheva S."/>
            <person name="Morgado L.N."/>
            <person name="Niskanen T."/>
            <person name="Noordeloos M.E."/>
            <person name="Ohm R.A."/>
            <person name="Ortiz-Santana B."/>
            <person name="Ovrebo C."/>
            <person name="Racz N."/>
            <person name="Riley R."/>
            <person name="Savchenko A."/>
            <person name="Shiryaev A."/>
            <person name="Soop K."/>
            <person name="Spirin V."/>
            <person name="Szebenyi C."/>
            <person name="Tomsovsky M."/>
            <person name="Tulloss R.E."/>
            <person name="Uehling J."/>
            <person name="Grigoriev I.V."/>
            <person name="Vagvolgyi C."/>
            <person name="Papp T."/>
            <person name="Martin F.M."/>
            <person name="Miettinen O."/>
            <person name="Hibbett D.S."/>
            <person name="Nagy L.G."/>
        </authorList>
    </citation>
    <scope>NUCLEOTIDE SEQUENCE [LARGE SCALE GENOMIC DNA]</scope>
    <source>
        <strain evidence="11 12">CBS 962.96</strain>
    </source>
</reference>
<keyword evidence="4 9" id="KW-0349">Heme</keyword>
<accession>A0A4S8L7X6</accession>
<keyword evidence="12" id="KW-1185">Reference proteome</keyword>
<dbReference type="InterPro" id="IPR001128">
    <property type="entry name" value="Cyt_P450"/>
</dbReference>
<dbReference type="GO" id="GO:0020037">
    <property type="term" value="F:heme binding"/>
    <property type="evidence" value="ECO:0007669"/>
    <property type="project" value="InterPro"/>
</dbReference>
<feature type="non-terminal residue" evidence="11">
    <location>
        <position position="1"/>
    </location>
</feature>
<dbReference type="InterPro" id="IPR050364">
    <property type="entry name" value="Cytochrome_P450_fung"/>
</dbReference>
<protein>
    <submittedName>
        <fullName evidence="11">Cytochrome P450-like protein</fullName>
    </submittedName>
</protein>
<comment type="similarity">
    <text evidence="3 10">Belongs to the cytochrome P450 family.</text>
</comment>
<evidence type="ECO:0000313" key="11">
    <source>
        <dbReference type="EMBL" id="THU84631.1"/>
    </source>
</evidence>
<organism evidence="11 12">
    <name type="scientific">Dendrothele bispora (strain CBS 962.96)</name>
    <dbReference type="NCBI Taxonomy" id="1314807"/>
    <lineage>
        <taxon>Eukaryota</taxon>
        <taxon>Fungi</taxon>
        <taxon>Dikarya</taxon>
        <taxon>Basidiomycota</taxon>
        <taxon>Agaricomycotina</taxon>
        <taxon>Agaricomycetes</taxon>
        <taxon>Agaricomycetidae</taxon>
        <taxon>Agaricales</taxon>
        <taxon>Agaricales incertae sedis</taxon>
        <taxon>Dendrothele</taxon>
    </lineage>
</organism>
<dbReference type="PRINTS" id="PR00463">
    <property type="entry name" value="EP450I"/>
</dbReference>
<evidence type="ECO:0000256" key="6">
    <source>
        <dbReference type="ARBA" id="ARBA00023002"/>
    </source>
</evidence>
<dbReference type="InterPro" id="IPR017972">
    <property type="entry name" value="Cyt_P450_CS"/>
</dbReference>
<evidence type="ECO:0000256" key="1">
    <source>
        <dbReference type="ARBA" id="ARBA00001971"/>
    </source>
</evidence>
<comment type="pathway">
    <text evidence="2">Secondary metabolite biosynthesis.</text>
</comment>
<dbReference type="SUPFAM" id="SSF48264">
    <property type="entry name" value="Cytochrome P450"/>
    <property type="match status" value="1"/>
</dbReference>
<dbReference type="Proteomes" id="UP000297245">
    <property type="component" value="Unassembled WGS sequence"/>
</dbReference>
<dbReference type="GO" id="GO:0004497">
    <property type="term" value="F:monooxygenase activity"/>
    <property type="evidence" value="ECO:0007669"/>
    <property type="project" value="UniProtKB-KW"/>
</dbReference>
<dbReference type="AlphaFoldDB" id="A0A4S8L7X6"/>
<dbReference type="PANTHER" id="PTHR46300">
    <property type="entry name" value="P450, PUTATIVE (EUROFUNG)-RELATED-RELATED"/>
    <property type="match status" value="1"/>
</dbReference>
<dbReference type="Pfam" id="PF00067">
    <property type="entry name" value="p450"/>
    <property type="match status" value="1"/>
</dbReference>
<keyword evidence="8 10" id="KW-0503">Monooxygenase</keyword>
<dbReference type="InterPro" id="IPR036396">
    <property type="entry name" value="Cyt_P450_sf"/>
</dbReference>
<keyword evidence="7 9" id="KW-0408">Iron</keyword>
<keyword evidence="5 9" id="KW-0479">Metal-binding</keyword>
<evidence type="ECO:0000256" key="7">
    <source>
        <dbReference type="ARBA" id="ARBA00023004"/>
    </source>
</evidence>
<sequence length="124" mass="14066">FNHRAILHSEELYQDPLKFDPDRFLEDGKESECSPNPELYVFGFGRRICPGRYLALESAWNLIACLLATCDVIQPLKEDPKAMIDPVLDFAEGIIVHPKPYNCRIVPRSATALNLMKTGYPSEN</sequence>
<dbReference type="GO" id="GO:0005506">
    <property type="term" value="F:iron ion binding"/>
    <property type="evidence" value="ECO:0007669"/>
    <property type="project" value="InterPro"/>
</dbReference>
<dbReference type="EMBL" id="ML179589">
    <property type="protein sequence ID" value="THU84631.1"/>
    <property type="molecule type" value="Genomic_DNA"/>
</dbReference>
<feature type="binding site" description="axial binding residue" evidence="9">
    <location>
        <position position="49"/>
    </location>
    <ligand>
        <name>heme</name>
        <dbReference type="ChEBI" id="CHEBI:30413"/>
    </ligand>
    <ligandPart>
        <name>Fe</name>
        <dbReference type="ChEBI" id="CHEBI:18248"/>
    </ligandPart>
</feature>
<keyword evidence="6 10" id="KW-0560">Oxidoreductase</keyword>
<comment type="cofactor">
    <cofactor evidence="1 9">
        <name>heme</name>
        <dbReference type="ChEBI" id="CHEBI:30413"/>
    </cofactor>
</comment>
<dbReference type="Gene3D" id="1.10.630.10">
    <property type="entry name" value="Cytochrome P450"/>
    <property type="match status" value="1"/>
</dbReference>
<evidence type="ECO:0000256" key="3">
    <source>
        <dbReference type="ARBA" id="ARBA00010617"/>
    </source>
</evidence>